<sequence length="498" mass="55244">PNEVTPLPRGTPTIMDAVKTVKNYPEITVSSPEIQKAVEERIRNLPEKLNKNLHRCQCFLPANAAALLKSYPTMIAPSVIAFCHRNEDDVKVCKAMKFFPPETRVMISVVMTRHHYAMLTSQKYTPDRRTGWSVLPPTDPKWKAYDLGLKIACGFEILLAHSGKIGESAGKTENAADPKWERYVRNLTEKGYFQGYMEGSKPYKSLQEKAKIFFESSVTENSEEFQTSYKHHMGKQVQSLLKYVDVDYDALKAQETSLQPPDDDSWINVTPDQLDAMFAEKMKVPVNGTEDLAEGLTSFLEKVSSYEGVENVNGRKPPIAPRKKSSSARKSSLQQPSRKVSSLSMASTSSNISALTDKMGFDPDGFAAAMQNILDFGVPDDESFHSNESGDDSSFSEYSSEPEDEFHLPQASDRVSNDLMQSMEQELIDSGVMQGREDISTSNEDIEFQPVAINAAALNGLLESYRSQHGLPGPASSLLGSMGVPLEKLAANEKKDVQ</sequence>
<proteinExistence type="predicted"/>
<feature type="region of interest" description="Disordered" evidence="1">
    <location>
        <begin position="310"/>
        <end position="345"/>
    </location>
</feature>
<organism evidence="2 3">
    <name type="scientific">Artemia franciscana</name>
    <name type="common">Brine shrimp</name>
    <name type="synonym">Artemia sanfranciscana</name>
    <dbReference type="NCBI Taxonomy" id="6661"/>
    <lineage>
        <taxon>Eukaryota</taxon>
        <taxon>Metazoa</taxon>
        <taxon>Ecdysozoa</taxon>
        <taxon>Arthropoda</taxon>
        <taxon>Crustacea</taxon>
        <taxon>Branchiopoda</taxon>
        <taxon>Anostraca</taxon>
        <taxon>Artemiidae</taxon>
        <taxon>Artemia</taxon>
    </lineage>
</organism>
<protein>
    <submittedName>
        <fullName evidence="2">Uncharacterized protein</fullName>
    </submittedName>
</protein>
<reference evidence="2" key="1">
    <citation type="submission" date="2023-07" db="EMBL/GenBank/DDBJ databases">
        <title>Chromosome-level genome assembly of Artemia franciscana.</title>
        <authorList>
            <person name="Jo E."/>
        </authorList>
    </citation>
    <scope>NUCLEOTIDE SEQUENCE</scope>
    <source>
        <tissue evidence="2">Whole body</tissue>
    </source>
</reference>
<dbReference type="Pfam" id="PF07093">
    <property type="entry name" value="SGT1"/>
    <property type="match status" value="1"/>
</dbReference>
<dbReference type="AlphaFoldDB" id="A0AA88L2H2"/>
<feature type="region of interest" description="Disordered" evidence="1">
    <location>
        <begin position="379"/>
        <end position="408"/>
    </location>
</feature>
<dbReference type="Proteomes" id="UP001187531">
    <property type="component" value="Unassembled WGS sequence"/>
</dbReference>
<gene>
    <name evidence="2" type="ORF">QYM36_008606</name>
</gene>
<comment type="caution">
    <text evidence="2">The sequence shown here is derived from an EMBL/GenBank/DDBJ whole genome shotgun (WGS) entry which is preliminary data.</text>
</comment>
<evidence type="ECO:0000256" key="1">
    <source>
        <dbReference type="SAM" id="MobiDB-lite"/>
    </source>
</evidence>
<evidence type="ECO:0000313" key="3">
    <source>
        <dbReference type="Proteomes" id="UP001187531"/>
    </source>
</evidence>
<name>A0AA88L2H2_ARTSF</name>
<dbReference type="EMBL" id="JAVRJZ010000013">
    <property type="protein sequence ID" value="KAK2714072.1"/>
    <property type="molecule type" value="Genomic_DNA"/>
</dbReference>
<dbReference type="InterPro" id="IPR010770">
    <property type="entry name" value="Ecd"/>
</dbReference>
<dbReference type="PANTHER" id="PTHR13060:SF0">
    <property type="entry name" value="PROTEIN ECDYSONELESS HOMOLOG"/>
    <property type="match status" value="1"/>
</dbReference>
<feature type="non-terminal residue" evidence="2">
    <location>
        <position position="498"/>
    </location>
</feature>
<feature type="compositionally biased region" description="Low complexity" evidence="1">
    <location>
        <begin position="328"/>
        <end position="337"/>
    </location>
</feature>
<keyword evidence="3" id="KW-1185">Reference proteome</keyword>
<dbReference type="GO" id="GO:0005634">
    <property type="term" value="C:nucleus"/>
    <property type="evidence" value="ECO:0007669"/>
    <property type="project" value="TreeGrafter"/>
</dbReference>
<dbReference type="PANTHER" id="PTHR13060">
    <property type="entry name" value="SGT1 PROTEIN HSGT1 SUPPRESSOR OF GCR2"/>
    <property type="match status" value="1"/>
</dbReference>
<accession>A0AA88L2H2</accession>
<evidence type="ECO:0000313" key="2">
    <source>
        <dbReference type="EMBL" id="KAK2714072.1"/>
    </source>
</evidence>